<feature type="region of interest" description="Disordered" evidence="1">
    <location>
        <begin position="50"/>
        <end position="79"/>
    </location>
</feature>
<dbReference type="AlphaFoldDB" id="A0A4Y9L9K4"/>
<evidence type="ECO:0000313" key="2">
    <source>
        <dbReference type="EMBL" id="TFV39044.1"/>
    </source>
</evidence>
<feature type="region of interest" description="Disordered" evidence="1">
    <location>
        <begin position="1"/>
        <end position="33"/>
    </location>
</feature>
<organism evidence="2 3">
    <name type="scientific">Bradyrhizobium niftali</name>
    <dbReference type="NCBI Taxonomy" id="2560055"/>
    <lineage>
        <taxon>Bacteria</taxon>
        <taxon>Pseudomonadati</taxon>
        <taxon>Pseudomonadota</taxon>
        <taxon>Alphaproteobacteria</taxon>
        <taxon>Hyphomicrobiales</taxon>
        <taxon>Nitrobacteraceae</taxon>
        <taxon>Bradyrhizobium</taxon>
    </lineage>
</organism>
<name>A0A4Y9L9K4_9BRAD</name>
<proteinExistence type="predicted"/>
<keyword evidence="3" id="KW-1185">Reference proteome</keyword>
<evidence type="ECO:0000313" key="3">
    <source>
        <dbReference type="Proteomes" id="UP000297966"/>
    </source>
</evidence>
<protein>
    <submittedName>
        <fullName evidence="2">Uncharacterized protein</fullName>
    </submittedName>
</protein>
<dbReference type="EMBL" id="SPQT01000038">
    <property type="protein sequence ID" value="TFV39044.1"/>
    <property type="molecule type" value="Genomic_DNA"/>
</dbReference>
<sequence length="79" mass="8641">MRADPRRAAGEAVSSLHVIARSPSRRSNPESLRGKTLDCFAALAMTEFVATTEFTPPPESSPRPRQSRRDSRCPGTSRA</sequence>
<reference evidence="2 3" key="1">
    <citation type="submission" date="2019-03" db="EMBL/GenBank/DDBJ databases">
        <title>Bradyrhizobium diversity isolated from nodules of Chamaecrista fasciculata.</title>
        <authorList>
            <person name="Klepa M.S."/>
            <person name="Urquiaga M.O."/>
            <person name="Hungria M."/>
            <person name="Delamuta J.R."/>
        </authorList>
    </citation>
    <scope>NUCLEOTIDE SEQUENCE [LARGE SCALE GENOMIC DNA]</scope>
    <source>
        <strain evidence="2 3">CNPSo 3448</strain>
    </source>
</reference>
<accession>A0A4Y9L9K4</accession>
<gene>
    <name evidence="2" type="ORF">E4K65_41115</name>
</gene>
<evidence type="ECO:0000256" key="1">
    <source>
        <dbReference type="SAM" id="MobiDB-lite"/>
    </source>
</evidence>
<dbReference type="Proteomes" id="UP000297966">
    <property type="component" value="Unassembled WGS sequence"/>
</dbReference>
<comment type="caution">
    <text evidence="2">The sequence shown here is derived from an EMBL/GenBank/DDBJ whole genome shotgun (WGS) entry which is preliminary data.</text>
</comment>